<evidence type="ECO:0000256" key="1">
    <source>
        <dbReference type="SAM" id="MobiDB-lite"/>
    </source>
</evidence>
<dbReference type="PANTHER" id="PTHR31426:SF4">
    <property type="entry name" value="CRM-DOMAIN CONTAINING FACTOR CFM9, MITOCHONDRIAL"/>
    <property type="match status" value="1"/>
</dbReference>
<feature type="compositionally biased region" description="Basic and acidic residues" evidence="1">
    <location>
        <begin position="81"/>
        <end position="93"/>
    </location>
</feature>
<gene>
    <name evidence="2" type="ORF">PIB30_030874</name>
</gene>
<protein>
    <submittedName>
        <fullName evidence="2">Uncharacterized protein</fullName>
    </submittedName>
</protein>
<dbReference type="Proteomes" id="UP001341840">
    <property type="component" value="Unassembled WGS sequence"/>
</dbReference>
<comment type="caution">
    <text evidence="2">The sequence shown here is derived from an EMBL/GenBank/DDBJ whole genome shotgun (WGS) entry which is preliminary data.</text>
</comment>
<reference evidence="2 3" key="1">
    <citation type="journal article" date="2023" name="Plants (Basel)">
        <title>Bridging the Gap: Combining Genomics and Transcriptomics Approaches to Understand Stylosanthes scabra, an Orphan Legume from the Brazilian Caatinga.</title>
        <authorList>
            <person name="Ferreira-Neto J.R.C."/>
            <person name="da Silva M.D."/>
            <person name="Binneck E."/>
            <person name="de Melo N.F."/>
            <person name="da Silva R.H."/>
            <person name="de Melo A.L.T.M."/>
            <person name="Pandolfi V."/>
            <person name="Bustamante F.O."/>
            <person name="Brasileiro-Vidal A.C."/>
            <person name="Benko-Iseppon A.M."/>
        </authorList>
    </citation>
    <scope>NUCLEOTIDE SEQUENCE [LARGE SCALE GENOMIC DNA]</scope>
    <source>
        <tissue evidence="2">Leaves</tissue>
    </source>
</reference>
<dbReference type="InterPro" id="IPR040286">
    <property type="entry name" value="At3g25440-like"/>
</dbReference>
<evidence type="ECO:0000313" key="2">
    <source>
        <dbReference type="EMBL" id="MED6182674.1"/>
    </source>
</evidence>
<name>A0ABU6WA67_9FABA</name>
<keyword evidence="3" id="KW-1185">Reference proteome</keyword>
<dbReference type="EMBL" id="JASCZI010181373">
    <property type="protein sequence ID" value="MED6182674.1"/>
    <property type="molecule type" value="Genomic_DNA"/>
</dbReference>
<feature type="region of interest" description="Disordered" evidence="1">
    <location>
        <begin position="64"/>
        <end position="93"/>
    </location>
</feature>
<feature type="compositionally biased region" description="Polar residues" evidence="1">
    <location>
        <begin position="65"/>
        <end position="76"/>
    </location>
</feature>
<accession>A0ABU6WA67</accession>
<organism evidence="2 3">
    <name type="scientific">Stylosanthes scabra</name>
    <dbReference type="NCBI Taxonomy" id="79078"/>
    <lineage>
        <taxon>Eukaryota</taxon>
        <taxon>Viridiplantae</taxon>
        <taxon>Streptophyta</taxon>
        <taxon>Embryophyta</taxon>
        <taxon>Tracheophyta</taxon>
        <taxon>Spermatophyta</taxon>
        <taxon>Magnoliopsida</taxon>
        <taxon>eudicotyledons</taxon>
        <taxon>Gunneridae</taxon>
        <taxon>Pentapetalae</taxon>
        <taxon>rosids</taxon>
        <taxon>fabids</taxon>
        <taxon>Fabales</taxon>
        <taxon>Fabaceae</taxon>
        <taxon>Papilionoideae</taxon>
        <taxon>50 kb inversion clade</taxon>
        <taxon>dalbergioids sensu lato</taxon>
        <taxon>Dalbergieae</taxon>
        <taxon>Pterocarpus clade</taxon>
        <taxon>Stylosanthes</taxon>
    </lineage>
</organism>
<dbReference type="PANTHER" id="PTHR31426">
    <property type="entry name" value="GROUP II INTRON SPLICING FACTOR CRS1-LIKE"/>
    <property type="match status" value="1"/>
</dbReference>
<sequence length="140" mass="16022">MFAARNLQKHCFKSLPSLLQLHPNLCKNGVTLGHAQLHISTNIIQVQPHDEVTSKYSSIKPFDLSNGSSRAMSTKGRSMRSKVERRMQKESGKTLREIRRAKKLKKKLMTEEERLIYNLKRVSSQALLLSSSKTEITVWT</sequence>
<evidence type="ECO:0000313" key="3">
    <source>
        <dbReference type="Proteomes" id="UP001341840"/>
    </source>
</evidence>
<proteinExistence type="predicted"/>